<reference evidence="6 7" key="1">
    <citation type="journal article" date="2007" name="Nature">
        <title>Genome of the marsupial Monodelphis domestica reveals innovation in non-coding sequences.</title>
        <authorList>
            <person name="Mikkelsen T.S."/>
            <person name="Wakefield M.J."/>
            <person name="Aken B."/>
            <person name="Amemiya C.T."/>
            <person name="Chang J.L."/>
            <person name="Duke S."/>
            <person name="Garber M."/>
            <person name="Gentles A.J."/>
            <person name="Goodstadt L."/>
            <person name="Heger A."/>
            <person name="Jurka J."/>
            <person name="Kamal M."/>
            <person name="Mauceli E."/>
            <person name="Searle S.M."/>
            <person name="Sharpe T."/>
            <person name="Baker M.L."/>
            <person name="Batzer M.A."/>
            <person name="Benos P.V."/>
            <person name="Belov K."/>
            <person name="Clamp M."/>
            <person name="Cook A."/>
            <person name="Cuff J."/>
            <person name="Das R."/>
            <person name="Davidow L."/>
            <person name="Deakin J.E."/>
            <person name="Fazzari M.J."/>
            <person name="Glass J.L."/>
            <person name="Grabherr M."/>
            <person name="Greally J.M."/>
            <person name="Gu W."/>
            <person name="Hore T.A."/>
            <person name="Huttley G.A."/>
            <person name="Kleber M."/>
            <person name="Jirtle R.L."/>
            <person name="Koina E."/>
            <person name="Lee J.T."/>
            <person name="Mahony S."/>
            <person name="Marra M.A."/>
            <person name="Miller R.D."/>
            <person name="Nicholls R.D."/>
            <person name="Oda M."/>
            <person name="Papenfuss A.T."/>
            <person name="Parra Z.E."/>
            <person name="Pollock D.D."/>
            <person name="Ray D.A."/>
            <person name="Schein J.E."/>
            <person name="Speed T.P."/>
            <person name="Thompson K."/>
            <person name="VandeBerg J.L."/>
            <person name="Wade C.M."/>
            <person name="Walker J.A."/>
            <person name="Waters P.D."/>
            <person name="Webber C."/>
            <person name="Weidman J.R."/>
            <person name="Xie X."/>
            <person name="Zody M.C."/>
            <person name="Baldwin J."/>
            <person name="Abdouelleil A."/>
            <person name="Abdulkadir J."/>
            <person name="Abebe A."/>
            <person name="Abera B."/>
            <person name="Abreu J."/>
            <person name="Acer S.C."/>
            <person name="Aftuck L."/>
            <person name="Alexander A."/>
            <person name="An P."/>
            <person name="Anderson E."/>
            <person name="Anderson S."/>
            <person name="Arachi H."/>
            <person name="Azer M."/>
            <person name="Bachantsang P."/>
            <person name="Barry A."/>
            <person name="Bayul T."/>
            <person name="Berlin A."/>
            <person name="Bessette D."/>
            <person name="Bloom T."/>
            <person name="Bloom T."/>
            <person name="Boguslavskiy L."/>
            <person name="Bonnet C."/>
            <person name="Boukhgalter B."/>
            <person name="Bourzgui I."/>
            <person name="Brown A."/>
            <person name="Cahill P."/>
            <person name="Channer S."/>
            <person name="Cheshatsang Y."/>
            <person name="Chuda L."/>
            <person name="Citroen M."/>
            <person name="Collymore A."/>
            <person name="Cooke P."/>
            <person name="Costello M."/>
            <person name="D'Aco K."/>
            <person name="Daza R."/>
            <person name="De Haan G."/>
            <person name="DeGray S."/>
            <person name="DeMaso C."/>
            <person name="Dhargay N."/>
            <person name="Dooley K."/>
            <person name="Dooley E."/>
            <person name="Doricent M."/>
            <person name="Dorje P."/>
            <person name="Dorjee K."/>
            <person name="Dupes A."/>
            <person name="Elong R."/>
            <person name="Falk J."/>
            <person name="Farina A."/>
            <person name="Faro S."/>
            <person name="Ferguson D."/>
            <person name="Fisher S."/>
            <person name="Foley C.D."/>
            <person name="Franke A."/>
            <person name="Friedrich D."/>
            <person name="Gadbois L."/>
            <person name="Gearin G."/>
            <person name="Gearin C.R."/>
            <person name="Giannoukos G."/>
            <person name="Goode T."/>
            <person name="Graham J."/>
            <person name="Grandbois E."/>
            <person name="Grewal S."/>
            <person name="Gyaltsen K."/>
            <person name="Hafez N."/>
            <person name="Hagos B."/>
            <person name="Hall J."/>
            <person name="Henson C."/>
            <person name="Hollinger A."/>
            <person name="Honan T."/>
            <person name="Huard M.D."/>
            <person name="Hughes L."/>
            <person name="Hurhula B."/>
            <person name="Husby M.E."/>
            <person name="Kamat A."/>
            <person name="Kanga B."/>
            <person name="Kashin S."/>
            <person name="Khazanovich D."/>
            <person name="Kisner P."/>
            <person name="Lance K."/>
            <person name="Lara M."/>
            <person name="Lee W."/>
            <person name="Lennon N."/>
            <person name="Letendre F."/>
            <person name="LeVine R."/>
            <person name="Lipovsky A."/>
            <person name="Liu X."/>
            <person name="Liu J."/>
            <person name="Liu S."/>
            <person name="Lokyitsang T."/>
            <person name="Lokyitsang Y."/>
            <person name="Lubonja R."/>
            <person name="Lui A."/>
            <person name="MacDonald P."/>
            <person name="Magnisalis V."/>
            <person name="Maru K."/>
            <person name="Matthews C."/>
            <person name="McCusker W."/>
            <person name="McDonough S."/>
            <person name="Mehta T."/>
            <person name="Meldrim J."/>
            <person name="Meneus L."/>
            <person name="Mihai O."/>
            <person name="Mihalev A."/>
            <person name="Mihova T."/>
            <person name="Mittelman R."/>
            <person name="Mlenga V."/>
            <person name="Montmayeur A."/>
            <person name="Mulrain L."/>
            <person name="Navidi A."/>
            <person name="Naylor J."/>
            <person name="Negash T."/>
            <person name="Nguyen T."/>
            <person name="Nguyen N."/>
            <person name="Nicol R."/>
            <person name="Norbu C."/>
            <person name="Norbu N."/>
            <person name="Novod N."/>
            <person name="O'Neill B."/>
            <person name="Osman S."/>
            <person name="Markiewicz E."/>
            <person name="Oyono O.L."/>
            <person name="Patti C."/>
            <person name="Phunkhang P."/>
            <person name="Pierre F."/>
            <person name="Priest M."/>
            <person name="Raghuraman S."/>
            <person name="Rege F."/>
            <person name="Reyes R."/>
            <person name="Rise C."/>
            <person name="Rogov P."/>
            <person name="Ross K."/>
            <person name="Ryan E."/>
            <person name="Settipalli S."/>
            <person name="Shea T."/>
            <person name="Sherpa N."/>
            <person name="Shi L."/>
            <person name="Shih D."/>
            <person name="Sparrow T."/>
            <person name="Spaulding J."/>
            <person name="Stalker J."/>
            <person name="Stange-Thomann N."/>
            <person name="Stavropoulos S."/>
            <person name="Stone C."/>
            <person name="Strader C."/>
            <person name="Tesfaye S."/>
            <person name="Thomson T."/>
            <person name="Thoulutsang Y."/>
            <person name="Thoulutsang D."/>
            <person name="Topham K."/>
            <person name="Topping I."/>
            <person name="Tsamla T."/>
            <person name="Vassiliev H."/>
            <person name="Vo A."/>
            <person name="Wangchuk T."/>
            <person name="Wangdi T."/>
            <person name="Weiand M."/>
            <person name="Wilkinson J."/>
            <person name="Wilson A."/>
            <person name="Yadav S."/>
            <person name="Young G."/>
            <person name="Yu Q."/>
            <person name="Zembek L."/>
            <person name="Zhong D."/>
            <person name="Zimmer A."/>
            <person name="Zwirko Z."/>
            <person name="Jaffe D.B."/>
            <person name="Alvarez P."/>
            <person name="Brockman W."/>
            <person name="Butler J."/>
            <person name="Chin C."/>
            <person name="Gnerre S."/>
            <person name="MacCallum I."/>
            <person name="Graves J.A."/>
            <person name="Ponting C.P."/>
            <person name="Breen M."/>
            <person name="Samollow P.B."/>
            <person name="Lander E.S."/>
            <person name="Lindblad-Toh K."/>
        </authorList>
    </citation>
    <scope>NUCLEOTIDE SEQUENCE [LARGE SCALE GENOMIC DNA]</scope>
</reference>
<evidence type="ECO:0000259" key="5">
    <source>
        <dbReference type="PROSITE" id="PS50011"/>
    </source>
</evidence>
<dbReference type="GO" id="GO:0034045">
    <property type="term" value="C:phagophore assembly site membrane"/>
    <property type="evidence" value="ECO:0000318"/>
    <property type="project" value="GO_Central"/>
</dbReference>
<dbReference type="HOGENOM" id="CLU_011264_0_0_1"/>
<dbReference type="Pfam" id="PF00069">
    <property type="entry name" value="Pkinase"/>
    <property type="match status" value="1"/>
</dbReference>
<feature type="region of interest" description="Disordered" evidence="4">
    <location>
        <begin position="686"/>
        <end position="777"/>
    </location>
</feature>
<keyword evidence="7" id="KW-1185">Reference proteome</keyword>
<evidence type="ECO:0000256" key="3">
    <source>
        <dbReference type="PROSITE-ProRule" id="PRU10141"/>
    </source>
</evidence>
<dbReference type="GO" id="GO:0005776">
    <property type="term" value="C:autophagosome"/>
    <property type="evidence" value="ECO:0000318"/>
    <property type="project" value="GO_Central"/>
</dbReference>
<dbReference type="Bgee" id="ENSMODG00000015566">
    <property type="expression patterns" value="Expressed in cerebellum and 18 other cell types or tissues"/>
</dbReference>
<dbReference type="Gene3D" id="3.30.200.20">
    <property type="entry name" value="Phosphorylase Kinase, domain 1"/>
    <property type="match status" value="1"/>
</dbReference>
<dbReference type="OMA" id="PQPHQIT"/>
<dbReference type="SMR" id="F6QIP1"/>
<feature type="compositionally biased region" description="Low complexity" evidence="4">
    <location>
        <begin position="387"/>
        <end position="404"/>
    </location>
</feature>
<feature type="compositionally biased region" description="Low complexity" evidence="4">
    <location>
        <begin position="752"/>
        <end position="767"/>
    </location>
</feature>
<dbReference type="GO" id="GO:0033554">
    <property type="term" value="P:cellular response to stress"/>
    <property type="evidence" value="ECO:0007669"/>
    <property type="project" value="Ensembl"/>
</dbReference>
<feature type="region of interest" description="Disordered" evidence="4">
    <location>
        <begin position="349"/>
        <end position="411"/>
    </location>
</feature>
<dbReference type="GO" id="GO:0048675">
    <property type="term" value="P:axon extension"/>
    <property type="evidence" value="ECO:0000318"/>
    <property type="project" value="GO_Central"/>
</dbReference>
<dbReference type="GO" id="GO:0006511">
    <property type="term" value="P:ubiquitin-dependent protein catabolic process"/>
    <property type="evidence" value="ECO:0007669"/>
    <property type="project" value="Ensembl"/>
</dbReference>
<dbReference type="GO" id="GO:0008285">
    <property type="term" value="P:negative regulation of cell population proliferation"/>
    <property type="evidence" value="ECO:0007669"/>
    <property type="project" value="Ensembl"/>
</dbReference>
<feature type="compositionally biased region" description="Low complexity" evidence="4">
    <location>
        <begin position="319"/>
        <end position="331"/>
    </location>
</feature>
<dbReference type="InterPro" id="IPR011009">
    <property type="entry name" value="Kinase-like_dom_sf"/>
</dbReference>
<dbReference type="GO" id="GO:0065003">
    <property type="term" value="P:protein-containing complex assembly"/>
    <property type="evidence" value="ECO:0007669"/>
    <property type="project" value="Ensembl"/>
</dbReference>
<dbReference type="GO" id="GO:0010508">
    <property type="term" value="P:positive regulation of autophagy"/>
    <property type="evidence" value="ECO:0007669"/>
    <property type="project" value="Ensembl"/>
</dbReference>
<sequence>RGPGRSTVGKFEFSRKDLIGHGAFAVVFKGRHKEKHDLEVAVKCINKKNLAKSQTLLGKEIKILKVNGGAWEKGGGLCSWGGVRISVYLGYCNGGDLADYLHSMRTLSEDTIRLFLQQIAGAMKMLHSKGIIHRDLKPQNILLSYSGGRKSNPNNIRVKIADFGFARYLQNNMMAATLCGSPMYMAPEVIMSQHYDAKADLWSIGTIIYQCLTGKAPFQASSPQDLRLFYEKNKTLLPSIPRETSSPLRQLLLGLLQRNHKDRMDFEETLFLLFLSSLPPHHPFSPLLSCLEQSLGEMQQQLQKTLTSPAPDPGGFLQGSKDSGGSSKNSSCDTDDFVMVPAQFPSKTRWERLCPPRSGSLEGIPSSPAGGVGGGHSLGPWRPNLTPALSSPLPSRPSAFSSSRYGPSVPIPVPTQIQNYRRIEQNLQSPNQYTPSGMVRRSSSTSPLGFKTGISPPSFPEHGATFPRKSSLGGAKPYNPSPQAGAVPERPAHSRIPSPQGTEMCGVGGGGRVSRPGTSLPEHSPRGLGYRLHSAPNLSDLHVVRPKLPKPPTEPLVAPFGYPQASPPQQHYGLQPCRTLRASPKLPDFMQRNPLPPILGSPTKAVPAFEFPKTPSSQNLLTLLAHQGVVVTPTRNRTLPDLREMGHFHSPPSLGLRPVEELKGPFGRSLSTGRLTDLLLKAAFGSQAPDTGSNESLQEKPMEIAPSAGYGGNLLPGARTGGSSSPSPVIFTVGSPPSGTTPPQVPRTRMFSVGSSSSQSSGGSFSGRHLIPGMGGEASEAPGNLRCYGFTDPITANLEGAVTFEAPDLPEETLMEQEHTDILRSLRFTLAFVHCVMEMAAAKGSSGEMSSSVASEYHLQESIVADQISLLSREWRSEVLAGPRADLTRSLLAYLAVVVRKLNELYKSSVSSCHCLNLQLQKFFLDKQKLMDRINSITAEKLIFNYAVQMVRSAALDEMFHHREDCVQRYHKALLLMEGLQQILTEQADIENINKCKMCIERRLSALLSGICA</sequence>
<dbReference type="GO" id="GO:0004674">
    <property type="term" value="F:protein serine/threonine kinase activity"/>
    <property type="evidence" value="ECO:0000318"/>
    <property type="project" value="GO_Central"/>
</dbReference>
<gene>
    <name evidence="6" type="primary">ULK1</name>
</gene>
<proteinExistence type="predicted"/>
<reference evidence="6" key="2">
    <citation type="submission" date="2025-08" db="UniProtKB">
        <authorList>
            <consortium name="Ensembl"/>
        </authorList>
    </citation>
    <scope>IDENTIFICATION</scope>
</reference>
<evidence type="ECO:0000256" key="4">
    <source>
        <dbReference type="SAM" id="MobiDB-lite"/>
    </source>
</evidence>
<feature type="region of interest" description="Disordered" evidence="4">
    <location>
        <begin position="299"/>
        <end position="336"/>
    </location>
</feature>
<dbReference type="GeneTree" id="ENSGT00940000156664"/>
<dbReference type="GO" id="GO:0000421">
    <property type="term" value="C:autophagosome membrane"/>
    <property type="evidence" value="ECO:0007669"/>
    <property type="project" value="Ensembl"/>
</dbReference>
<dbReference type="InParanoid" id="F6QIP1"/>
<evidence type="ECO:0000313" key="7">
    <source>
        <dbReference type="Proteomes" id="UP000002280"/>
    </source>
</evidence>
<dbReference type="GO" id="GO:1990316">
    <property type="term" value="C:Atg1/ULK1 kinase complex"/>
    <property type="evidence" value="ECO:0007669"/>
    <property type="project" value="Ensembl"/>
</dbReference>
<dbReference type="PROSITE" id="PS00107">
    <property type="entry name" value="PROTEIN_KINASE_ATP"/>
    <property type="match status" value="1"/>
</dbReference>
<keyword evidence="2 3" id="KW-0067">ATP-binding</keyword>
<feature type="binding site" evidence="3">
    <location>
        <position position="43"/>
    </location>
    <ligand>
        <name>ATP</name>
        <dbReference type="ChEBI" id="CHEBI:30616"/>
    </ligand>
</feature>
<dbReference type="FunFam" id="1.10.510.10:FF:000128">
    <property type="entry name" value="serine/threonine-protein kinase ULK2 isoform X2"/>
    <property type="match status" value="1"/>
</dbReference>
<dbReference type="Ensembl" id="ENSMODT00000033495.2">
    <property type="protein sequence ID" value="ENSMODP00000031921.2"/>
    <property type="gene ID" value="ENSMODG00000015566.4"/>
</dbReference>
<dbReference type="GO" id="GO:0044877">
    <property type="term" value="F:protein-containing complex binding"/>
    <property type="evidence" value="ECO:0007669"/>
    <property type="project" value="Ensembl"/>
</dbReference>
<organism evidence="6 7">
    <name type="scientific">Monodelphis domestica</name>
    <name type="common">Gray short-tailed opossum</name>
    <dbReference type="NCBI Taxonomy" id="13616"/>
    <lineage>
        <taxon>Eukaryota</taxon>
        <taxon>Metazoa</taxon>
        <taxon>Chordata</taxon>
        <taxon>Craniata</taxon>
        <taxon>Vertebrata</taxon>
        <taxon>Euteleostomi</taxon>
        <taxon>Mammalia</taxon>
        <taxon>Metatheria</taxon>
        <taxon>Didelphimorphia</taxon>
        <taxon>Didelphidae</taxon>
        <taxon>Monodelphis</taxon>
    </lineage>
</organism>
<dbReference type="Gene3D" id="1.10.510.10">
    <property type="entry name" value="Transferase(Phosphotransferase) domain 1"/>
    <property type="match status" value="1"/>
</dbReference>
<dbReference type="GO" id="GO:0008104">
    <property type="term" value="P:intracellular protein localization"/>
    <property type="evidence" value="ECO:0007669"/>
    <property type="project" value="Ensembl"/>
</dbReference>
<dbReference type="SUPFAM" id="SSF56112">
    <property type="entry name" value="Protein kinase-like (PK-like)"/>
    <property type="match status" value="1"/>
</dbReference>
<dbReference type="GO" id="GO:0000045">
    <property type="term" value="P:autophagosome assembly"/>
    <property type="evidence" value="ECO:0000318"/>
    <property type="project" value="GO_Central"/>
</dbReference>
<dbReference type="GO" id="GO:1903349">
    <property type="term" value="C:omegasome membrane"/>
    <property type="evidence" value="ECO:0007669"/>
    <property type="project" value="Ensembl"/>
</dbReference>
<dbReference type="GO" id="GO:0000423">
    <property type="term" value="P:mitophagy"/>
    <property type="evidence" value="ECO:0000318"/>
    <property type="project" value="GO_Central"/>
</dbReference>
<evidence type="ECO:0000256" key="1">
    <source>
        <dbReference type="ARBA" id="ARBA00022741"/>
    </source>
</evidence>
<dbReference type="STRING" id="13616.ENSMODP00000031921"/>
<dbReference type="eggNOG" id="KOG0595">
    <property type="taxonomic scope" value="Eukaryota"/>
</dbReference>
<dbReference type="GO" id="GO:0042594">
    <property type="term" value="P:response to starvation"/>
    <property type="evidence" value="ECO:0000318"/>
    <property type="project" value="GO_Central"/>
</dbReference>
<dbReference type="GO" id="GO:0061709">
    <property type="term" value="P:reticulophagy"/>
    <property type="evidence" value="ECO:0000318"/>
    <property type="project" value="GO_Central"/>
</dbReference>
<dbReference type="GO" id="GO:0005524">
    <property type="term" value="F:ATP binding"/>
    <property type="evidence" value="ECO:0007669"/>
    <property type="project" value="UniProtKB-UniRule"/>
</dbReference>
<feature type="compositionally biased region" description="Polar residues" evidence="4">
    <location>
        <begin position="299"/>
        <end position="308"/>
    </location>
</feature>
<dbReference type="FunCoup" id="F6QIP1">
    <property type="interactions" value="926"/>
</dbReference>
<dbReference type="SMART" id="SM00220">
    <property type="entry name" value="S_TKc"/>
    <property type="match status" value="1"/>
</dbReference>
<dbReference type="GO" id="GO:0005829">
    <property type="term" value="C:cytosol"/>
    <property type="evidence" value="ECO:0000318"/>
    <property type="project" value="GO_Central"/>
</dbReference>
<protein>
    <submittedName>
        <fullName evidence="6">Unc-51 like autophagy activating kinase 1</fullName>
    </submittedName>
</protein>
<dbReference type="GO" id="GO:0005737">
    <property type="term" value="C:cytoplasm"/>
    <property type="evidence" value="ECO:0000318"/>
    <property type="project" value="GO_Central"/>
</dbReference>
<evidence type="ECO:0000256" key="2">
    <source>
        <dbReference type="ARBA" id="ARBA00022840"/>
    </source>
</evidence>
<dbReference type="GO" id="GO:0034727">
    <property type="term" value="P:piecemeal microautophagy of the nucleus"/>
    <property type="evidence" value="ECO:0000318"/>
    <property type="project" value="GO_Central"/>
</dbReference>
<dbReference type="PROSITE" id="PS50011">
    <property type="entry name" value="PROTEIN_KINASE_DOM"/>
    <property type="match status" value="1"/>
</dbReference>
<dbReference type="GO" id="GO:0031333">
    <property type="term" value="P:negative regulation of protein-containing complex assembly"/>
    <property type="evidence" value="ECO:0007669"/>
    <property type="project" value="Ensembl"/>
</dbReference>
<dbReference type="AlphaFoldDB" id="F6QIP1"/>
<dbReference type="GO" id="GO:0031267">
    <property type="term" value="F:small GTPase binding"/>
    <property type="evidence" value="ECO:0007669"/>
    <property type="project" value="Ensembl"/>
</dbReference>
<dbReference type="InterPro" id="IPR017441">
    <property type="entry name" value="Protein_kinase_ATP_BS"/>
</dbReference>
<dbReference type="Proteomes" id="UP000002280">
    <property type="component" value="Chromosome 3"/>
</dbReference>
<dbReference type="PROSITE" id="PS00108">
    <property type="entry name" value="PROTEIN_KINASE_ST"/>
    <property type="match status" value="1"/>
</dbReference>
<dbReference type="GO" id="GO:0016241">
    <property type="term" value="P:regulation of macroautophagy"/>
    <property type="evidence" value="ECO:0007669"/>
    <property type="project" value="Ensembl"/>
</dbReference>
<dbReference type="InterPro" id="IPR000719">
    <property type="entry name" value="Prot_kinase_dom"/>
</dbReference>
<keyword evidence="1 3" id="KW-0547">Nucleotide-binding</keyword>
<reference evidence="6" key="3">
    <citation type="submission" date="2025-09" db="UniProtKB">
        <authorList>
            <consortium name="Ensembl"/>
        </authorList>
    </citation>
    <scope>IDENTIFICATION</scope>
</reference>
<dbReference type="InterPro" id="IPR045269">
    <property type="entry name" value="Atg1-like"/>
</dbReference>
<dbReference type="PANTHER" id="PTHR24348:SF19">
    <property type="entry name" value="SERINE_THREONINE-PROTEIN KINASE ULK1"/>
    <property type="match status" value="1"/>
</dbReference>
<dbReference type="GO" id="GO:0010506">
    <property type="term" value="P:regulation of autophagy"/>
    <property type="evidence" value="ECO:0000318"/>
    <property type="project" value="GO_Central"/>
</dbReference>
<dbReference type="InterPro" id="IPR048941">
    <property type="entry name" value="ATG1-like_MIT2"/>
</dbReference>
<feature type="domain" description="Protein kinase" evidence="5">
    <location>
        <begin position="13"/>
        <end position="285"/>
    </location>
</feature>
<dbReference type="PANTHER" id="PTHR24348">
    <property type="entry name" value="SERINE/THREONINE-PROTEIN KINASE UNC-51-RELATED"/>
    <property type="match status" value="1"/>
</dbReference>
<evidence type="ECO:0000313" key="6">
    <source>
        <dbReference type="Ensembl" id="ENSMODP00000031921.2"/>
    </source>
</evidence>
<dbReference type="InterPro" id="IPR008271">
    <property type="entry name" value="Ser/Thr_kinase_AS"/>
</dbReference>
<dbReference type="Pfam" id="PF21127">
    <property type="entry name" value="ATG1-like_MIT2"/>
    <property type="match status" value="1"/>
</dbReference>
<dbReference type="GO" id="GO:0042802">
    <property type="term" value="F:identical protein binding"/>
    <property type="evidence" value="ECO:0007669"/>
    <property type="project" value="Ensembl"/>
</dbReference>
<dbReference type="GO" id="GO:0000407">
    <property type="term" value="C:phagophore assembly site"/>
    <property type="evidence" value="ECO:0000318"/>
    <property type="project" value="GO_Central"/>
</dbReference>
<dbReference type="GO" id="GO:0048671">
    <property type="term" value="P:negative regulation of collateral sprouting"/>
    <property type="evidence" value="ECO:0000318"/>
    <property type="project" value="GO_Central"/>
</dbReference>
<name>F6QIP1_MONDO</name>
<accession>F6QIP1</accession>
<feature type="region of interest" description="Disordered" evidence="4">
    <location>
        <begin position="429"/>
        <end position="533"/>
    </location>
</feature>
<feature type="compositionally biased region" description="Polar residues" evidence="4">
    <location>
        <begin position="429"/>
        <end position="447"/>
    </location>
</feature>